<sequence length="32" mass="3902">MLYYLLKNMLYPKPDGLAIICLKVIVYWDYTF</sequence>
<proteinExistence type="predicted"/>
<organism evidence="1">
    <name type="scientific">termite gut metagenome</name>
    <dbReference type="NCBI Taxonomy" id="433724"/>
    <lineage>
        <taxon>unclassified sequences</taxon>
        <taxon>metagenomes</taxon>
        <taxon>organismal metagenomes</taxon>
    </lineage>
</organism>
<protein>
    <submittedName>
        <fullName evidence="1">Uncharacterized protein</fullName>
    </submittedName>
</protein>
<comment type="caution">
    <text evidence="1">The sequence shown here is derived from an EMBL/GenBank/DDBJ whole genome shotgun (WGS) entry which is preliminary data.</text>
</comment>
<name>A0A5J4SXA4_9ZZZZ</name>
<reference evidence="1" key="1">
    <citation type="submission" date="2019-03" db="EMBL/GenBank/DDBJ databases">
        <title>Single cell metagenomics reveals metabolic interactions within the superorganism composed of flagellate Streblomastix strix and complex community of Bacteroidetes bacteria on its surface.</title>
        <authorList>
            <person name="Treitli S.C."/>
            <person name="Kolisko M."/>
            <person name="Husnik F."/>
            <person name="Keeling P."/>
            <person name="Hampl V."/>
        </authorList>
    </citation>
    <scope>NUCLEOTIDE SEQUENCE</scope>
    <source>
        <strain evidence="1">STM</strain>
    </source>
</reference>
<gene>
    <name evidence="1" type="ORF">EZS27_002247</name>
</gene>
<evidence type="ECO:0000313" key="1">
    <source>
        <dbReference type="EMBL" id="KAA6350402.1"/>
    </source>
</evidence>
<accession>A0A5J4SXA4</accession>
<dbReference type="EMBL" id="SNRY01000029">
    <property type="protein sequence ID" value="KAA6350402.1"/>
    <property type="molecule type" value="Genomic_DNA"/>
</dbReference>
<dbReference type="AlphaFoldDB" id="A0A5J4SXA4"/>